<evidence type="ECO:0000256" key="5">
    <source>
        <dbReference type="ARBA" id="ARBA00023295"/>
    </source>
</evidence>
<gene>
    <name evidence="9" type="ORF">SAMN05444171_1130</name>
</gene>
<dbReference type="GO" id="GO:0005576">
    <property type="term" value="C:extracellular region"/>
    <property type="evidence" value="ECO:0007669"/>
    <property type="project" value="TreeGrafter"/>
</dbReference>
<dbReference type="PANTHER" id="PTHR31297:SF41">
    <property type="entry name" value="ENDOGLUCANASE, PUTATIVE (AFU_ORTHOLOGUE AFUA_5G01830)-RELATED"/>
    <property type="match status" value="1"/>
</dbReference>
<sequence>MEQNRRGFLQRSVGAIVSTVAYPLIKPAQASDGQSQPKIPRWRGFNLTELAGGERRQRYEEADFAWMAEWGFNFARLPCSYWAWSTKEHWMTISEAALQPLDRAIILGRRYGVHINLCLHRIPGYCVNNGAVEPDRLFDSPPDSMERALSAAAYHWKYLAKRYKDVSSDVLSFDLLNEPPFMTDQSRYVTIADRLIDAIRAVDPHRLIFADGADLGQTPVVGLANRSIVQSTRGYLPKAISHYTATWVPPNEFESLGQPTWPLIDTRGSTWDRQRLRVELIEKWQPLERLGVPIHVGEWGCFNKTPHDVCLAWMRDLLGLWKEAGWGWSMWNLRGTFGILDSGRSDVTYETFRGHRLDRAMLELLRSN</sequence>
<protein>
    <submittedName>
        <fullName evidence="9">Mannan endo-1,4-beta-mannosidase</fullName>
    </submittedName>
</protein>
<organism evidence="9 10">
    <name type="scientific">Bradyrhizobium lablabi</name>
    <dbReference type="NCBI Taxonomy" id="722472"/>
    <lineage>
        <taxon>Bacteria</taxon>
        <taxon>Pseudomonadati</taxon>
        <taxon>Pseudomonadota</taxon>
        <taxon>Alphaproteobacteria</taxon>
        <taxon>Hyphomicrobiales</taxon>
        <taxon>Nitrobacteraceae</taxon>
        <taxon>Bradyrhizobium</taxon>
    </lineage>
</organism>
<dbReference type="Proteomes" id="UP000183208">
    <property type="component" value="Unassembled WGS sequence"/>
</dbReference>
<dbReference type="RefSeq" id="WP_083387546.1">
    <property type="nucleotide sequence ID" value="NZ_FNTI01000001.1"/>
</dbReference>
<keyword evidence="3" id="KW-0136">Cellulose degradation</keyword>
<accession>A0A1H4RIY8</accession>
<dbReference type="AlphaFoldDB" id="A0A1H4RIY8"/>
<comment type="similarity">
    <text evidence="1 7">Belongs to the glycosyl hydrolase 5 (cellulase A) family.</text>
</comment>
<keyword evidence="6" id="KW-0624">Polysaccharide degradation</keyword>
<proteinExistence type="inferred from homology"/>
<evidence type="ECO:0000259" key="8">
    <source>
        <dbReference type="Pfam" id="PF00150"/>
    </source>
</evidence>
<evidence type="ECO:0000256" key="3">
    <source>
        <dbReference type="ARBA" id="ARBA00023001"/>
    </source>
</evidence>
<dbReference type="OrthoDB" id="9800955at2"/>
<dbReference type="InterPro" id="IPR001547">
    <property type="entry name" value="Glyco_hydro_5"/>
</dbReference>
<name>A0A1H4RIY8_9BRAD</name>
<keyword evidence="2 7" id="KW-0378">Hydrolase</keyword>
<evidence type="ECO:0000256" key="2">
    <source>
        <dbReference type="ARBA" id="ARBA00022801"/>
    </source>
</evidence>
<dbReference type="GO" id="GO:0009986">
    <property type="term" value="C:cell surface"/>
    <property type="evidence" value="ECO:0007669"/>
    <property type="project" value="TreeGrafter"/>
</dbReference>
<evidence type="ECO:0000256" key="7">
    <source>
        <dbReference type="RuleBase" id="RU361153"/>
    </source>
</evidence>
<evidence type="ECO:0000313" key="10">
    <source>
        <dbReference type="Proteomes" id="UP000183208"/>
    </source>
</evidence>
<evidence type="ECO:0000256" key="1">
    <source>
        <dbReference type="ARBA" id="ARBA00005641"/>
    </source>
</evidence>
<dbReference type="InterPro" id="IPR006311">
    <property type="entry name" value="TAT_signal"/>
</dbReference>
<evidence type="ECO:0000256" key="4">
    <source>
        <dbReference type="ARBA" id="ARBA00023277"/>
    </source>
</evidence>
<dbReference type="PROSITE" id="PS51318">
    <property type="entry name" value="TAT"/>
    <property type="match status" value="1"/>
</dbReference>
<dbReference type="Pfam" id="PF00150">
    <property type="entry name" value="Cellulase"/>
    <property type="match status" value="1"/>
</dbReference>
<feature type="domain" description="Glycoside hydrolase family 5" evidence="8">
    <location>
        <begin position="41"/>
        <end position="333"/>
    </location>
</feature>
<dbReference type="GO" id="GO:0030245">
    <property type="term" value="P:cellulose catabolic process"/>
    <property type="evidence" value="ECO:0007669"/>
    <property type="project" value="UniProtKB-KW"/>
</dbReference>
<dbReference type="SUPFAM" id="SSF51445">
    <property type="entry name" value="(Trans)glycosidases"/>
    <property type="match status" value="1"/>
</dbReference>
<evidence type="ECO:0000313" key="9">
    <source>
        <dbReference type="EMBL" id="SEC31863.1"/>
    </source>
</evidence>
<dbReference type="InterPro" id="IPR017853">
    <property type="entry name" value="GH"/>
</dbReference>
<dbReference type="GO" id="GO:0008422">
    <property type="term" value="F:beta-glucosidase activity"/>
    <property type="evidence" value="ECO:0007669"/>
    <property type="project" value="TreeGrafter"/>
</dbReference>
<evidence type="ECO:0000256" key="6">
    <source>
        <dbReference type="ARBA" id="ARBA00023326"/>
    </source>
</evidence>
<keyword evidence="5 7" id="KW-0326">Glycosidase</keyword>
<dbReference type="PANTHER" id="PTHR31297">
    <property type="entry name" value="GLUCAN ENDO-1,6-BETA-GLUCOSIDASE B"/>
    <property type="match status" value="1"/>
</dbReference>
<dbReference type="Gene3D" id="3.20.20.80">
    <property type="entry name" value="Glycosidases"/>
    <property type="match status" value="1"/>
</dbReference>
<dbReference type="InterPro" id="IPR050386">
    <property type="entry name" value="Glycosyl_hydrolase_5"/>
</dbReference>
<dbReference type="EMBL" id="FNTI01000001">
    <property type="protein sequence ID" value="SEC31863.1"/>
    <property type="molecule type" value="Genomic_DNA"/>
</dbReference>
<keyword evidence="4" id="KW-0119">Carbohydrate metabolism</keyword>
<reference evidence="9 10" key="1">
    <citation type="submission" date="2016-10" db="EMBL/GenBank/DDBJ databases">
        <authorList>
            <person name="de Groot N.N."/>
        </authorList>
    </citation>
    <scope>NUCLEOTIDE SEQUENCE [LARGE SCALE GENOMIC DNA]</scope>
    <source>
        <strain evidence="9 10">GAS522</strain>
    </source>
</reference>